<reference evidence="1" key="1">
    <citation type="submission" date="2019-08" db="EMBL/GenBank/DDBJ databases">
        <authorList>
            <person name="Kucharzyk K."/>
            <person name="Murdoch R.W."/>
            <person name="Higgins S."/>
            <person name="Loffler F."/>
        </authorList>
    </citation>
    <scope>NUCLEOTIDE SEQUENCE</scope>
</reference>
<protein>
    <submittedName>
        <fullName evidence="1">5'-nucleotidase</fullName>
        <ecNumber evidence="1">3.1.3.5</ecNumber>
    </submittedName>
</protein>
<dbReference type="Gene3D" id="3.40.50.1000">
    <property type="entry name" value="HAD superfamily/HAD-like"/>
    <property type="match status" value="1"/>
</dbReference>
<dbReference type="PANTHER" id="PTHR43434:SF20">
    <property type="entry name" value="5'-NUCLEOTIDASE"/>
    <property type="match status" value="1"/>
</dbReference>
<name>A0A644ZXP1_9ZZZZ</name>
<keyword evidence="1" id="KW-0378">Hydrolase</keyword>
<dbReference type="InterPro" id="IPR041492">
    <property type="entry name" value="HAD_2"/>
</dbReference>
<proteinExistence type="predicted"/>
<comment type="caution">
    <text evidence="1">The sequence shown here is derived from an EMBL/GenBank/DDBJ whole genome shotgun (WGS) entry which is preliminary data.</text>
</comment>
<dbReference type="InterPro" id="IPR023214">
    <property type="entry name" value="HAD_sf"/>
</dbReference>
<evidence type="ECO:0000313" key="1">
    <source>
        <dbReference type="EMBL" id="MPM44701.1"/>
    </source>
</evidence>
<dbReference type="InterPro" id="IPR036412">
    <property type="entry name" value="HAD-like_sf"/>
</dbReference>
<dbReference type="InterPro" id="IPR050155">
    <property type="entry name" value="HAD-like_hydrolase_sf"/>
</dbReference>
<dbReference type="GO" id="GO:0004713">
    <property type="term" value="F:protein tyrosine kinase activity"/>
    <property type="evidence" value="ECO:0007669"/>
    <property type="project" value="TreeGrafter"/>
</dbReference>
<accession>A0A644ZXP1</accession>
<dbReference type="InterPro" id="IPR023198">
    <property type="entry name" value="PGP-like_dom2"/>
</dbReference>
<dbReference type="Pfam" id="PF13419">
    <property type="entry name" value="HAD_2"/>
    <property type="match status" value="1"/>
</dbReference>
<dbReference type="GO" id="GO:0005829">
    <property type="term" value="C:cytosol"/>
    <property type="evidence" value="ECO:0007669"/>
    <property type="project" value="TreeGrafter"/>
</dbReference>
<dbReference type="AlphaFoldDB" id="A0A644ZXP1"/>
<gene>
    <name evidence="1" type="ORF">SDC9_91382</name>
</gene>
<dbReference type="EC" id="3.1.3.5" evidence="1"/>
<dbReference type="GO" id="GO:0008253">
    <property type="term" value="F:5'-nucleotidase activity"/>
    <property type="evidence" value="ECO:0007669"/>
    <property type="project" value="UniProtKB-EC"/>
</dbReference>
<dbReference type="SUPFAM" id="SSF56784">
    <property type="entry name" value="HAD-like"/>
    <property type="match status" value="1"/>
</dbReference>
<dbReference type="EMBL" id="VSSQ01010581">
    <property type="protein sequence ID" value="MPM44701.1"/>
    <property type="molecule type" value="Genomic_DNA"/>
</dbReference>
<organism evidence="1">
    <name type="scientific">bioreactor metagenome</name>
    <dbReference type="NCBI Taxonomy" id="1076179"/>
    <lineage>
        <taxon>unclassified sequences</taxon>
        <taxon>metagenomes</taxon>
        <taxon>ecological metagenomes</taxon>
    </lineage>
</organism>
<sequence>MQLDTVLFDLDGTLTDSAEGIINTLLYALDKFDCHPKREELYRFIGPPLTECFEEYIGPENAAEGVEIYRRRYAVTGLYENKVYDGIPEMLASVKKAGFMVALSTSKPEEYAKMILEHFGLLPYFDIVAGARMDGTLQAKADVIELALSRIINVDRKKTVIVGDRLHDMEGAEACGIGRIGVLWGFGSVEELLRYHPLLLAKTPAEVADFLTAQTKEETK</sequence>
<dbReference type="Gene3D" id="1.10.150.240">
    <property type="entry name" value="Putative phosphatase, domain 2"/>
    <property type="match status" value="1"/>
</dbReference>
<dbReference type="PANTHER" id="PTHR43434">
    <property type="entry name" value="PHOSPHOGLYCOLATE PHOSPHATASE"/>
    <property type="match status" value="1"/>
</dbReference>